<name>A0A259TUG7_9BACT</name>
<dbReference type="Proteomes" id="UP000216446">
    <property type="component" value="Unassembled WGS sequence"/>
</dbReference>
<evidence type="ECO:0000313" key="2">
    <source>
        <dbReference type="Proteomes" id="UP000216446"/>
    </source>
</evidence>
<organism evidence="1 2">
    <name type="scientific">Rubricoccus marinus</name>
    <dbReference type="NCBI Taxonomy" id="716817"/>
    <lineage>
        <taxon>Bacteria</taxon>
        <taxon>Pseudomonadati</taxon>
        <taxon>Rhodothermota</taxon>
        <taxon>Rhodothermia</taxon>
        <taxon>Rhodothermales</taxon>
        <taxon>Rubricoccaceae</taxon>
        <taxon>Rubricoccus</taxon>
    </lineage>
</organism>
<reference evidence="1 2" key="1">
    <citation type="submission" date="2016-11" db="EMBL/GenBank/DDBJ databases">
        <title>Study of marine rhodopsin-containing bacteria.</title>
        <authorList>
            <person name="Yoshizawa S."/>
            <person name="Kumagai Y."/>
            <person name="Kogure K."/>
        </authorList>
    </citation>
    <scope>NUCLEOTIDE SEQUENCE [LARGE SCALE GENOMIC DNA]</scope>
    <source>
        <strain evidence="1 2">SG-29</strain>
    </source>
</reference>
<dbReference type="AlphaFoldDB" id="A0A259TUG7"/>
<dbReference type="InParanoid" id="A0A259TUG7"/>
<proteinExistence type="predicted"/>
<accession>A0A259TUG7</accession>
<evidence type="ECO:0000313" key="1">
    <source>
        <dbReference type="EMBL" id="OZC01399.1"/>
    </source>
</evidence>
<dbReference type="EMBL" id="MQWB01000010">
    <property type="protein sequence ID" value="OZC01399.1"/>
    <property type="molecule type" value="Genomic_DNA"/>
</dbReference>
<gene>
    <name evidence="1" type="ORF">BSZ36_17075</name>
</gene>
<comment type="caution">
    <text evidence="1">The sequence shown here is derived from an EMBL/GenBank/DDBJ whole genome shotgun (WGS) entry which is preliminary data.</text>
</comment>
<protein>
    <submittedName>
        <fullName evidence="1">Uncharacterized protein</fullName>
    </submittedName>
</protein>
<sequence>MLMSTPPFTVGRPVLLDGPPPPLEGARLLLDGPVPRLLVVYHEPTPEEIAAVQLGRADLGLYHRDGVAALAARFGEPTDPARVEVLAPLVLFGRSVDPGPPALRTAQVALCDAARLLVRSLRSVSLPAAFLHAARCASRVQTARFASAAAAVRAHEAALRALTVPDALRCAVARAHLRGPRTALANG</sequence>
<keyword evidence="2" id="KW-1185">Reference proteome</keyword>